<feature type="domain" description="Protein kinase" evidence="16">
    <location>
        <begin position="266"/>
        <end position="561"/>
    </location>
</feature>
<dbReference type="InterPro" id="IPR052059">
    <property type="entry name" value="CR_Ser/Thr_kinase"/>
</dbReference>
<evidence type="ECO:0000313" key="18">
    <source>
        <dbReference type="EMBL" id="KAK9084347.1"/>
    </source>
</evidence>
<evidence type="ECO:0000256" key="10">
    <source>
        <dbReference type="ARBA" id="ARBA00022989"/>
    </source>
</evidence>
<dbReference type="SUPFAM" id="SSF56112">
    <property type="entry name" value="Protein kinase-like (PK-like)"/>
    <property type="match status" value="1"/>
</dbReference>
<feature type="transmembrane region" description="Helical" evidence="14">
    <location>
        <begin position="258"/>
        <end position="280"/>
    </location>
</feature>
<comment type="subcellular location">
    <subcellularLocation>
        <location evidence="1">Membrane</location>
        <topology evidence="1">Single-pass membrane protein</topology>
    </subcellularLocation>
</comment>
<dbReference type="SMART" id="SM00220">
    <property type="entry name" value="S_TKc"/>
    <property type="match status" value="1"/>
</dbReference>
<keyword evidence="13" id="KW-0325">Glycoprotein</keyword>
<keyword evidence="6" id="KW-0677">Repeat</keyword>
<feature type="domain" description="Gnk2-homologous" evidence="17">
    <location>
        <begin position="26"/>
        <end position="129"/>
    </location>
</feature>
<evidence type="ECO:0000256" key="12">
    <source>
        <dbReference type="ARBA" id="ARBA00023170"/>
    </source>
</evidence>
<evidence type="ECO:0000256" key="1">
    <source>
        <dbReference type="ARBA" id="ARBA00004167"/>
    </source>
</evidence>
<evidence type="ECO:0000256" key="7">
    <source>
        <dbReference type="ARBA" id="ARBA00022741"/>
    </source>
</evidence>
<keyword evidence="9" id="KW-0067">ATP-binding</keyword>
<evidence type="ECO:0000256" key="11">
    <source>
        <dbReference type="ARBA" id="ARBA00023136"/>
    </source>
</evidence>
<keyword evidence="7" id="KW-0547">Nucleotide-binding</keyword>
<organism evidence="18 19">
    <name type="scientific">Stephania cephalantha</name>
    <dbReference type="NCBI Taxonomy" id="152367"/>
    <lineage>
        <taxon>Eukaryota</taxon>
        <taxon>Viridiplantae</taxon>
        <taxon>Streptophyta</taxon>
        <taxon>Embryophyta</taxon>
        <taxon>Tracheophyta</taxon>
        <taxon>Spermatophyta</taxon>
        <taxon>Magnoliopsida</taxon>
        <taxon>Ranunculales</taxon>
        <taxon>Menispermaceae</taxon>
        <taxon>Menispermoideae</taxon>
        <taxon>Cissampelideae</taxon>
        <taxon>Stephania</taxon>
    </lineage>
</organism>
<feature type="domain" description="Gnk2-homologous" evidence="17">
    <location>
        <begin position="137"/>
        <end position="241"/>
    </location>
</feature>
<reference evidence="18 19" key="1">
    <citation type="submission" date="2024-01" db="EMBL/GenBank/DDBJ databases">
        <title>Genome assemblies of Stephania.</title>
        <authorList>
            <person name="Yang L."/>
        </authorList>
    </citation>
    <scope>NUCLEOTIDE SEQUENCE [LARGE SCALE GENOMIC DNA]</scope>
    <source>
        <strain evidence="18">JXDWG</strain>
        <tissue evidence="18">Leaf</tissue>
    </source>
</reference>
<evidence type="ECO:0000256" key="3">
    <source>
        <dbReference type="ARBA" id="ARBA00022679"/>
    </source>
</evidence>
<keyword evidence="8" id="KW-0418">Kinase</keyword>
<dbReference type="InterPro" id="IPR038408">
    <property type="entry name" value="GNK2_sf"/>
</dbReference>
<dbReference type="Proteomes" id="UP001419268">
    <property type="component" value="Unassembled WGS sequence"/>
</dbReference>
<dbReference type="Pfam" id="PF01657">
    <property type="entry name" value="Stress-antifung"/>
    <property type="match status" value="2"/>
</dbReference>
<dbReference type="PROSITE" id="PS00108">
    <property type="entry name" value="PROTEIN_KINASE_ST"/>
    <property type="match status" value="1"/>
</dbReference>
<evidence type="ECO:0000256" key="14">
    <source>
        <dbReference type="SAM" id="Phobius"/>
    </source>
</evidence>
<keyword evidence="11 14" id="KW-0472">Membrane</keyword>
<dbReference type="Pfam" id="PF07714">
    <property type="entry name" value="PK_Tyr_Ser-Thr"/>
    <property type="match status" value="1"/>
</dbReference>
<protein>
    <recommendedName>
        <fullName evidence="20">Cysteine-rich receptor-like protein kinase 42</fullName>
    </recommendedName>
</protein>
<dbReference type="PROSITE" id="PS51473">
    <property type="entry name" value="GNK2"/>
    <property type="match status" value="2"/>
</dbReference>
<evidence type="ECO:0000259" key="17">
    <source>
        <dbReference type="PROSITE" id="PS51473"/>
    </source>
</evidence>
<dbReference type="FunFam" id="3.30.430.20:FF:000015">
    <property type="entry name" value="Cysteine-rich receptor-like protein kinase 3"/>
    <property type="match status" value="1"/>
</dbReference>
<keyword evidence="12" id="KW-0675">Receptor</keyword>
<dbReference type="PROSITE" id="PS50011">
    <property type="entry name" value="PROTEIN_KINASE_DOM"/>
    <property type="match status" value="1"/>
</dbReference>
<dbReference type="GO" id="GO:0005524">
    <property type="term" value="F:ATP binding"/>
    <property type="evidence" value="ECO:0007669"/>
    <property type="project" value="UniProtKB-KW"/>
</dbReference>
<dbReference type="EMBL" id="JBBNAG010000013">
    <property type="protein sequence ID" value="KAK9084347.1"/>
    <property type="molecule type" value="Genomic_DNA"/>
</dbReference>
<keyword evidence="5 15" id="KW-0732">Signal</keyword>
<proteinExistence type="predicted"/>
<dbReference type="CDD" id="cd23509">
    <property type="entry name" value="Gnk2-like"/>
    <property type="match status" value="2"/>
</dbReference>
<evidence type="ECO:0000256" key="5">
    <source>
        <dbReference type="ARBA" id="ARBA00022729"/>
    </source>
</evidence>
<keyword evidence="2" id="KW-0723">Serine/threonine-protein kinase</keyword>
<evidence type="ECO:0008006" key="20">
    <source>
        <dbReference type="Google" id="ProtNLM"/>
    </source>
</evidence>
<evidence type="ECO:0000313" key="19">
    <source>
        <dbReference type="Proteomes" id="UP001419268"/>
    </source>
</evidence>
<dbReference type="InterPro" id="IPR000719">
    <property type="entry name" value="Prot_kinase_dom"/>
</dbReference>
<evidence type="ECO:0000256" key="8">
    <source>
        <dbReference type="ARBA" id="ARBA00022777"/>
    </source>
</evidence>
<sequence length="600" mass="66058">MDTHHLLFFFFFFTTTTTAAATTSSFAELLRFCGGARTASPQSFDVNFVDTMELISQKISQTGFGIASSANSNSSQRVFGLGQCFHYLSNVDCRLCYSECRVKLPLCLPSTTARVYLDGCFLTYGDHNFSQQPLDPRSDKALCGSPTPVCTIRGGGERVGGEFDVAAAAAYGERGYYMEGKVVVGGGVEVYGVAQCWRSLNKSGCRECLESARKSVVGCLPSSEGRALNVGCYVRYSTEPFYVVSQLRGDSKYARHRLVIALGSIFAAVVVIGGAIIWGIKGTAKSTDDGGILSDEREIAVKRLFVNTNQWLEQFFNEVNLISRVQHKNLVKLFGCSVDGPESLLVYEYLSNTSLDKFLFDSIRKAALNWRRRFDIVVGTAEGLAYLHESSEIRIIHRDIKASNILLDQRFKPKISDFGLARYFAEDQSHLSTGLAGTLGYMAPEYAVHGQLTEKADIYSYGILVLEVVTGCRNTRSAATLSGGHSLISKTWEHFNAKTLNEMLDSNLKGQCSEEQVVRVLTVGLLCTQASPNLRPPMWKVVEMLTSTAAELPIPTRPPYINIKSVDYSSDCSRTTYMYSSSSKSPVSVNEMSLSIMRGR</sequence>
<dbReference type="InterPro" id="IPR001245">
    <property type="entry name" value="Ser-Thr/Tyr_kinase_cat_dom"/>
</dbReference>
<keyword evidence="3" id="KW-0808">Transferase</keyword>
<dbReference type="AlphaFoldDB" id="A0AAP0E4V5"/>
<dbReference type="Gene3D" id="3.30.200.20">
    <property type="entry name" value="Phosphorylase Kinase, domain 1"/>
    <property type="match status" value="1"/>
</dbReference>
<dbReference type="GO" id="GO:0004674">
    <property type="term" value="F:protein serine/threonine kinase activity"/>
    <property type="evidence" value="ECO:0007669"/>
    <property type="project" value="UniProtKB-KW"/>
</dbReference>
<comment type="caution">
    <text evidence="18">The sequence shown here is derived from an EMBL/GenBank/DDBJ whole genome shotgun (WGS) entry which is preliminary data.</text>
</comment>
<dbReference type="InterPro" id="IPR002902">
    <property type="entry name" value="GNK2"/>
</dbReference>
<gene>
    <name evidence="18" type="ORF">Scep_030818</name>
</gene>
<evidence type="ECO:0000256" key="6">
    <source>
        <dbReference type="ARBA" id="ARBA00022737"/>
    </source>
</evidence>
<evidence type="ECO:0000256" key="13">
    <source>
        <dbReference type="ARBA" id="ARBA00023180"/>
    </source>
</evidence>
<evidence type="ECO:0000256" key="9">
    <source>
        <dbReference type="ARBA" id="ARBA00022840"/>
    </source>
</evidence>
<accession>A0AAP0E4V5</accession>
<feature type="signal peptide" evidence="15">
    <location>
        <begin position="1"/>
        <end position="20"/>
    </location>
</feature>
<dbReference type="GO" id="GO:0016020">
    <property type="term" value="C:membrane"/>
    <property type="evidence" value="ECO:0007669"/>
    <property type="project" value="UniProtKB-SubCell"/>
</dbReference>
<evidence type="ECO:0000256" key="2">
    <source>
        <dbReference type="ARBA" id="ARBA00022527"/>
    </source>
</evidence>
<dbReference type="FunFam" id="1.10.510.10:FF:000336">
    <property type="entry name" value="Cysteine-rich receptor-like protein kinase 2"/>
    <property type="match status" value="1"/>
</dbReference>
<dbReference type="InterPro" id="IPR008271">
    <property type="entry name" value="Ser/Thr_kinase_AS"/>
</dbReference>
<keyword evidence="4 14" id="KW-0812">Transmembrane</keyword>
<evidence type="ECO:0000256" key="15">
    <source>
        <dbReference type="SAM" id="SignalP"/>
    </source>
</evidence>
<name>A0AAP0E4V5_9MAGN</name>
<evidence type="ECO:0000259" key="16">
    <source>
        <dbReference type="PROSITE" id="PS50011"/>
    </source>
</evidence>
<evidence type="ECO:0000256" key="4">
    <source>
        <dbReference type="ARBA" id="ARBA00022692"/>
    </source>
</evidence>
<dbReference type="InterPro" id="IPR011009">
    <property type="entry name" value="Kinase-like_dom_sf"/>
</dbReference>
<dbReference type="Gene3D" id="1.10.510.10">
    <property type="entry name" value="Transferase(Phosphotransferase) domain 1"/>
    <property type="match status" value="1"/>
</dbReference>
<dbReference type="PANTHER" id="PTHR47973">
    <property type="entry name" value="CYSTEINE-RICH RECEPTOR-LIKE PROTEIN KINASE 3"/>
    <property type="match status" value="1"/>
</dbReference>
<feature type="chain" id="PRO_5042817907" description="Cysteine-rich receptor-like protein kinase 42" evidence="15">
    <location>
        <begin position="21"/>
        <end position="600"/>
    </location>
</feature>
<dbReference type="Gene3D" id="3.30.430.20">
    <property type="entry name" value="Gnk2 domain, C-X8-C-X2-C motif"/>
    <property type="match status" value="2"/>
</dbReference>
<keyword evidence="10 14" id="KW-1133">Transmembrane helix</keyword>
<keyword evidence="19" id="KW-1185">Reference proteome</keyword>